<organism evidence="9">
    <name type="scientific">Nicotiana tabacum</name>
    <name type="common">Common tobacco</name>
    <dbReference type="NCBI Taxonomy" id="4097"/>
    <lineage>
        <taxon>Eukaryota</taxon>
        <taxon>Viridiplantae</taxon>
        <taxon>Streptophyta</taxon>
        <taxon>Embryophyta</taxon>
        <taxon>Tracheophyta</taxon>
        <taxon>Spermatophyta</taxon>
        <taxon>Magnoliopsida</taxon>
        <taxon>eudicotyledons</taxon>
        <taxon>Gunneridae</taxon>
        <taxon>Pentapetalae</taxon>
        <taxon>asterids</taxon>
        <taxon>lamiids</taxon>
        <taxon>Solanales</taxon>
        <taxon>Solanaceae</taxon>
        <taxon>Nicotianoideae</taxon>
        <taxon>Nicotianeae</taxon>
        <taxon>Nicotiana</taxon>
    </lineage>
</organism>
<comment type="subcellular location">
    <subcellularLocation>
        <location evidence="1 6">Membrane</location>
        <topology evidence="1 6">Multi-pass membrane protein</topology>
    </subcellularLocation>
</comment>
<gene>
    <name evidence="9" type="primary">LOC107763967</name>
</gene>
<protein>
    <recommendedName>
        <fullName evidence="6">WAT1-related protein</fullName>
    </recommendedName>
</protein>
<dbReference type="AlphaFoldDB" id="A0A1S3XDQ2"/>
<dbReference type="GO" id="GO:0005886">
    <property type="term" value="C:plasma membrane"/>
    <property type="evidence" value="ECO:0000318"/>
    <property type="project" value="GO_Central"/>
</dbReference>
<dbReference type="RefSeq" id="XP_016437962.1">
    <property type="nucleotide sequence ID" value="XM_016582476.1"/>
</dbReference>
<dbReference type="InterPro" id="IPR030184">
    <property type="entry name" value="WAT1-related"/>
</dbReference>
<feature type="non-terminal residue" evidence="9">
    <location>
        <position position="221"/>
    </location>
</feature>
<feature type="transmembrane region" description="Helical" evidence="6">
    <location>
        <begin position="170"/>
        <end position="189"/>
    </location>
</feature>
<keyword evidence="4 6" id="KW-1133">Transmembrane helix</keyword>
<dbReference type="KEGG" id="nta:107763967"/>
<evidence type="ECO:0000256" key="5">
    <source>
        <dbReference type="ARBA" id="ARBA00023136"/>
    </source>
</evidence>
<proteinExistence type="inferred from homology"/>
<dbReference type="PANTHER" id="PTHR31218">
    <property type="entry name" value="WAT1-RELATED PROTEIN"/>
    <property type="match status" value="1"/>
</dbReference>
<feature type="transmembrane region" description="Helical" evidence="6">
    <location>
        <begin position="49"/>
        <end position="72"/>
    </location>
</feature>
<feature type="transmembrane region" description="Helical" evidence="6">
    <location>
        <begin position="6"/>
        <end position="28"/>
    </location>
</feature>
<evidence type="ECO:0000256" key="3">
    <source>
        <dbReference type="ARBA" id="ARBA00022692"/>
    </source>
</evidence>
<dbReference type="SUPFAM" id="SSF103481">
    <property type="entry name" value="Multidrug resistance efflux transporter EmrE"/>
    <property type="match status" value="1"/>
</dbReference>
<dbReference type="OrthoDB" id="1305970at2759"/>
<evidence type="ECO:0000256" key="4">
    <source>
        <dbReference type="ARBA" id="ARBA00022989"/>
    </source>
</evidence>
<dbReference type="Pfam" id="PF00892">
    <property type="entry name" value="EamA"/>
    <property type="match status" value="1"/>
</dbReference>
<keyword evidence="5 6" id="KW-0472">Membrane</keyword>
<name>A0A1S3XDQ2_TOBAC</name>
<dbReference type="OMA" id="NHASESG"/>
<feature type="domain" description="EamA" evidence="8">
    <location>
        <begin position="56"/>
        <end position="185"/>
    </location>
</feature>
<evidence type="ECO:0000256" key="1">
    <source>
        <dbReference type="ARBA" id="ARBA00004141"/>
    </source>
</evidence>
<feature type="compositionally biased region" description="Acidic residues" evidence="7">
    <location>
        <begin position="200"/>
        <end position="216"/>
    </location>
</feature>
<accession>A0A1S3XDQ2</accession>
<keyword evidence="3 6" id="KW-0812">Transmembrane</keyword>
<dbReference type="InterPro" id="IPR000620">
    <property type="entry name" value="EamA_dom"/>
</dbReference>
<evidence type="ECO:0000256" key="7">
    <source>
        <dbReference type="SAM" id="MobiDB-lite"/>
    </source>
</evidence>
<dbReference type="STRING" id="4097.A0A1S3XDQ2"/>
<feature type="region of interest" description="Disordered" evidence="7">
    <location>
        <begin position="194"/>
        <end position="216"/>
    </location>
</feature>
<dbReference type="PaxDb" id="4097-A0A1S3XDQ2"/>
<dbReference type="GO" id="GO:0022857">
    <property type="term" value="F:transmembrane transporter activity"/>
    <property type="evidence" value="ECO:0007669"/>
    <property type="project" value="InterPro"/>
</dbReference>
<evidence type="ECO:0000256" key="6">
    <source>
        <dbReference type="RuleBase" id="RU363077"/>
    </source>
</evidence>
<evidence type="ECO:0000256" key="2">
    <source>
        <dbReference type="ARBA" id="ARBA00007635"/>
    </source>
</evidence>
<dbReference type="InterPro" id="IPR037185">
    <property type="entry name" value="EmrE-like"/>
</dbReference>
<evidence type="ECO:0000313" key="9">
    <source>
        <dbReference type="RefSeq" id="XP_016437962.1"/>
    </source>
</evidence>
<feature type="transmembrane region" description="Helical" evidence="6">
    <location>
        <begin position="84"/>
        <end position="103"/>
    </location>
</feature>
<feature type="transmembrane region" description="Helical" evidence="6">
    <location>
        <begin position="143"/>
        <end position="164"/>
    </location>
</feature>
<evidence type="ECO:0000259" key="8">
    <source>
        <dbReference type="Pfam" id="PF00892"/>
    </source>
</evidence>
<sequence length="221" mass="23789">MAKLIGTIVTFGGVLIIVLVHGHVKLWAEEKPNHASESGGNGISPNSTHFIRGSIILMFGYLSSSGFIFMLSTTSRVYPAELSLTAWICFIGTIEGGMVAAVVERSNTAVGRIHLDSKLGAGVCCSGLAYYMQGFVIKYKGPIFLTAFNPLNIVLAAIASTLLLHEQCNLGSILGATIIVLRLYTVLWGKSKDNNTPEKEEQEPAQEQVEEENGVVDVEIC</sequence>
<comment type="similarity">
    <text evidence="2 6">Belongs to the drug/metabolite transporter (DMT) superfamily. Plant drug/metabolite exporter (P-DME) (TC 2.A.7.4) family.</text>
</comment>
<reference evidence="9" key="1">
    <citation type="submission" date="2025-08" db="UniProtKB">
        <authorList>
            <consortium name="RefSeq"/>
        </authorList>
    </citation>
    <scope>IDENTIFICATION</scope>
</reference>